<dbReference type="PANTHER" id="PTHR33669">
    <property type="entry name" value="PROTEIN NEGATIVE REGULATOR OF RESISTANCE"/>
    <property type="match status" value="1"/>
</dbReference>
<gene>
    <name evidence="6" type="primary">LOC108987715</name>
</gene>
<dbReference type="Proteomes" id="UP000235220">
    <property type="component" value="Chromosome 8"/>
</dbReference>
<dbReference type="Pfam" id="PF15699">
    <property type="entry name" value="NPR1_interact"/>
    <property type="match status" value="1"/>
</dbReference>
<dbReference type="Gramene" id="Jr08_19930_p1">
    <property type="protein sequence ID" value="cds.Jr08_19930_p1"/>
    <property type="gene ID" value="Jr08_19930"/>
</dbReference>
<dbReference type="RefSeq" id="XP_035549344.1">
    <property type="nucleotide sequence ID" value="XM_035693451.1"/>
</dbReference>
<dbReference type="InterPro" id="IPR031425">
    <property type="entry name" value="NPR1/NH1-interacting"/>
</dbReference>
<dbReference type="AlphaFoldDB" id="A0A6P9EP42"/>
<name>A0A6P9EP42_JUGRE</name>
<reference evidence="6" key="1">
    <citation type="submission" date="2025-08" db="UniProtKB">
        <authorList>
            <consortium name="RefSeq"/>
        </authorList>
    </citation>
    <scope>IDENTIFICATION</scope>
    <source>
        <tissue evidence="6">Leaves</tissue>
    </source>
</reference>
<feature type="region of interest" description="Disordered" evidence="4">
    <location>
        <begin position="41"/>
        <end position="131"/>
    </location>
</feature>
<evidence type="ECO:0000256" key="3">
    <source>
        <dbReference type="ARBA" id="ARBA00023242"/>
    </source>
</evidence>
<dbReference type="GO" id="GO:0005634">
    <property type="term" value="C:nucleus"/>
    <property type="evidence" value="ECO:0007669"/>
    <property type="project" value="UniProtKB-SubCell"/>
</dbReference>
<evidence type="ECO:0000256" key="2">
    <source>
        <dbReference type="ARBA" id="ARBA00009937"/>
    </source>
</evidence>
<sequence length="131" mass="15078">MEGERKKRKILESEEGEDDEDDEEKKIQKFFDLIRSTREVRDRLRSSTGFNESKDQKEEKTRVEKEIKGITVWNPTFQPEDFIQDDKSSKSTSPGATQQPGPSKSTTKGNEEEDQDRSEDGNHGLDLNLSL</sequence>
<feature type="compositionally biased region" description="Polar residues" evidence="4">
    <location>
        <begin position="90"/>
        <end position="108"/>
    </location>
</feature>
<evidence type="ECO:0000313" key="5">
    <source>
        <dbReference type="Proteomes" id="UP000235220"/>
    </source>
</evidence>
<evidence type="ECO:0000256" key="1">
    <source>
        <dbReference type="ARBA" id="ARBA00004123"/>
    </source>
</evidence>
<evidence type="ECO:0000313" key="6">
    <source>
        <dbReference type="RefSeq" id="XP_035549344.1"/>
    </source>
</evidence>
<accession>A0A6P9EP42</accession>
<organism evidence="5 6">
    <name type="scientific">Juglans regia</name>
    <name type="common">English walnut</name>
    <dbReference type="NCBI Taxonomy" id="51240"/>
    <lineage>
        <taxon>Eukaryota</taxon>
        <taxon>Viridiplantae</taxon>
        <taxon>Streptophyta</taxon>
        <taxon>Embryophyta</taxon>
        <taxon>Tracheophyta</taxon>
        <taxon>Spermatophyta</taxon>
        <taxon>Magnoliopsida</taxon>
        <taxon>eudicotyledons</taxon>
        <taxon>Gunneridae</taxon>
        <taxon>Pentapetalae</taxon>
        <taxon>rosids</taxon>
        <taxon>fabids</taxon>
        <taxon>Fagales</taxon>
        <taxon>Juglandaceae</taxon>
        <taxon>Juglans</taxon>
    </lineage>
</organism>
<comment type="similarity">
    <text evidence="2">Belongs to the NPR1-interactor family.</text>
</comment>
<keyword evidence="3" id="KW-0539">Nucleus</keyword>
<dbReference type="PANTHER" id="PTHR33669:SF26">
    <property type="entry name" value="PROTEIN NIM1-INTERACTING 3"/>
    <property type="match status" value="1"/>
</dbReference>
<keyword evidence="5" id="KW-1185">Reference proteome</keyword>
<comment type="subcellular location">
    <subcellularLocation>
        <location evidence="1">Nucleus</location>
    </subcellularLocation>
</comment>
<evidence type="ECO:0000256" key="4">
    <source>
        <dbReference type="SAM" id="MobiDB-lite"/>
    </source>
</evidence>
<dbReference type="KEGG" id="jre:108987715"/>
<dbReference type="OrthoDB" id="1304316at2759"/>
<feature type="region of interest" description="Disordered" evidence="4">
    <location>
        <begin position="1"/>
        <end position="25"/>
    </location>
</feature>
<proteinExistence type="inferred from homology"/>
<dbReference type="GeneID" id="108987715"/>
<dbReference type="GO" id="GO:0010112">
    <property type="term" value="P:regulation of systemic acquired resistance"/>
    <property type="evidence" value="ECO:0007669"/>
    <property type="project" value="InterPro"/>
</dbReference>
<protein>
    <submittedName>
        <fullName evidence="6">Protein NIM1-INTERACTING 1-like</fullName>
    </submittedName>
</protein>
<feature type="compositionally biased region" description="Acidic residues" evidence="4">
    <location>
        <begin position="13"/>
        <end position="23"/>
    </location>
</feature>
<feature type="compositionally biased region" description="Basic and acidic residues" evidence="4">
    <location>
        <begin position="52"/>
        <end position="68"/>
    </location>
</feature>